<dbReference type="VEuPathDB" id="FungiDB:CC1G_12138"/>
<dbReference type="AlphaFoldDB" id="A8P6X6"/>
<dbReference type="PANTHER" id="PTHR37816:SF1">
    <property type="entry name" value="TOXIN"/>
    <property type="match status" value="1"/>
</dbReference>
<evidence type="ECO:0000313" key="1">
    <source>
        <dbReference type="EMBL" id="EAU82558.2"/>
    </source>
</evidence>
<dbReference type="EMBL" id="AACS02000005">
    <property type="protein sequence ID" value="EAU82558.2"/>
    <property type="molecule type" value="Genomic_DNA"/>
</dbReference>
<reference evidence="1 2" key="1">
    <citation type="journal article" date="2010" name="Proc. Natl. Acad. Sci. U.S.A.">
        <title>Insights into evolution of multicellular fungi from the assembled chromosomes of the mushroom Coprinopsis cinerea (Coprinus cinereus).</title>
        <authorList>
            <person name="Stajich J.E."/>
            <person name="Wilke S.K."/>
            <person name="Ahren D."/>
            <person name="Au C.H."/>
            <person name="Birren B.W."/>
            <person name="Borodovsky M."/>
            <person name="Burns C."/>
            <person name="Canback B."/>
            <person name="Casselton L.A."/>
            <person name="Cheng C.K."/>
            <person name="Deng J."/>
            <person name="Dietrich F.S."/>
            <person name="Fargo D.C."/>
            <person name="Farman M.L."/>
            <person name="Gathman A.C."/>
            <person name="Goldberg J."/>
            <person name="Guigo R."/>
            <person name="Hoegger P.J."/>
            <person name="Hooker J.B."/>
            <person name="Huggins A."/>
            <person name="James T.Y."/>
            <person name="Kamada T."/>
            <person name="Kilaru S."/>
            <person name="Kodira C."/>
            <person name="Kues U."/>
            <person name="Kupfer D."/>
            <person name="Kwan H.S."/>
            <person name="Lomsadze A."/>
            <person name="Li W."/>
            <person name="Lilly W.W."/>
            <person name="Ma L.J."/>
            <person name="Mackey A.J."/>
            <person name="Manning G."/>
            <person name="Martin F."/>
            <person name="Muraguchi H."/>
            <person name="Natvig D.O."/>
            <person name="Palmerini H."/>
            <person name="Ramesh M.A."/>
            <person name="Rehmeyer C.J."/>
            <person name="Roe B.A."/>
            <person name="Shenoy N."/>
            <person name="Stanke M."/>
            <person name="Ter-Hovhannisyan V."/>
            <person name="Tunlid A."/>
            <person name="Velagapudi R."/>
            <person name="Vision T.J."/>
            <person name="Zeng Q."/>
            <person name="Zolan M.E."/>
            <person name="Pukkila P.J."/>
        </authorList>
    </citation>
    <scope>NUCLEOTIDE SEQUENCE [LARGE SCALE GENOMIC DNA]</scope>
    <source>
        <strain evidence="2">Okayama-7 / 130 / ATCC MYA-4618 / FGSC 9003</strain>
    </source>
</reference>
<comment type="caution">
    <text evidence="1">The sequence shown here is derived from an EMBL/GenBank/DDBJ whole genome shotgun (WGS) entry which is preliminary data.</text>
</comment>
<dbReference type="GeneID" id="6015857"/>
<proteinExistence type="predicted"/>
<dbReference type="Proteomes" id="UP000001861">
    <property type="component" value="Unassembled WGS sequence"/>
</dbReference>
<dbReference type="InterPro" id="IPR052922">
    <property type="entry name" value="Cytidylate_Kinase-2"/>
</dbReference>
<name>A8P6X6_COPC7</name>
<dbReference type="HOGENOM" id="CLU_2196821_0_0_1"/>
<dbReference type="InParanoid" id="A8P6X6"/>
<accession>A8P6X6</accession>
<keyword evidence="2" id="KW-1185">Reference proteome</keyword>
<dbReference type="RefSeq" id="XP_001839247.2">
    <property type="nucleotide sequence ID" value="XM_001839195.2"/>
</dbReference>
<evidence type="ECO:0000313" key="2">
    <source>
        <dbReference type="Proteomes" id="UP000001861"/>
    </source>
</evidence>
<gene>
    <name evidence="1" type="ORF">CC1G_12138</name>
</gene>
<organism evidence="1 2">
    <name type="scientific">Coprinopsis cinerea (strain Okayama-7 / 130 / ATCC MYA-4618 / FGSC 9003)</name>
    <name type="common">Inky cap fungus</name>
    <name type="synonym">Hormographiella aspergillata</name>
    <dbReference type="NCBI Taxonomy" id="240176"/>
    <lineage>
        <taxon>Eukaryota</taxon>
        <taxon>Fungi</taxon>
        <taxon>Dikarya</taxon>
        <taxon>Basidiomycota</taxon>
        <taxon>Agaricomycotina</taxon>
        <taxon>Agaricomycetes</taxon>
        <taxon>Agaricomycetidae</taxon>
        <taxon>Agaricales</taxon>
        <taxon>Agaricineae</taxon>
        <taxon>Psathyrellaceae</taxon>
        <taxon>Coprinopsis</taxon>
    </lineage>
</organism>
<dbReference type="KEGG" id="cci:CC1G_12138"/>
<dbReference type="OMA" id="LYWLANW"/>
<protein>
    <submittedName>
        <fullName evidence="1">Uncharacterized protein</fullName>
    </submittedName>
</protein>
<dbReference type="PANTHER" id="PTHR37816">
    <property type="entry name" value="YALI0E33011P"/>
    <property type="match status" value="1"/>
</dbReference>
<dbReference type="OrthoDB" id="65590at2759"/>
<sequence>MAATIADVPLLGDGNGNSTAGARLGQLLGVPFVSLDQVHWEPGWRSTPNDEFKAKVRELLSTLGPSWVIDGDYQEKLGTMVLDASTDVGWILLCYCTFRAYSFELCYA</sequence>